<evidence type="ECO:0000256" key="4">
    <source>
        <dbReference type="ARBA" id="ARBA00022741"/>
    </source>
</evidence>
<evidence type="ECO:0000313" key="11">
    <source>
        <dbReference type="EMBL" id="PRW39060.1"/>
    </source>
</evidence>
<dbReference type="Proteomes" id="UP000239899">
    <property type="component" value="Unassembled WGS sequence"/>
</dbReference>
<keyword evidence="7 9" id="KW-0472">Membrane</keyword>
<feature type="transmembrane region" description="Helical" evidence="9">
    <location>
        <begin position="742"/>
        <end position="763"/>
    </location>
</feature>
<name>A0A2P6TIJ7_CHLSO</name>
<dbReference type="PANTHER" id="PTHR48041">
    <property type="entry name" value="ABC TRANSPORTER G FAMILY MEMBER 28"/>
    <property type="match status" value="1"/>
</dbReference>
<feature type="region of interest" description="Disordered" evidence="8">
    <location>
        <begin position="1"/>
        <end position="103"/>
    </location>
</feature>
<feature type="compositionally biased region" description="Low complexity" evidence="8">
    <location>
        <begin position="68"/>
        <end position="80"/>
    </location>
</feature>
<evidence type="ECO:0000259" key="10">
    <source>
        <dbReference type="PROSITE" id="PS50893"/>
    </source>
</evidence>
<dbReference type="Gene3D" id="3.40.50.300">
    <property type="entry name" value="P-loop containing nucleotide triphosphate hydrolases"/>
    <property type="match status" value="1"/>
</dbReference>
<feature type="transmembrane region" description="Helical" evidence="9">
    <location>
        <begin position="632"/>
        <end position="653"/>
    </location>
</feature>
<dbReference type="InterPro" id="IPR003439">
    <property type="entry name" value="ABC_transporter-like_ATP-bd"/>
</dbReference>
<proteinExistence type="predicted"/>
<comment type="caution">
    <text evidence="11">The sequence shown here is derived from an EMBL/GenBank/DDBJ whole genome shotgun (WGS) entry which is preliminary data.</text>
</comment>
<keyword evidence="3 9" id="KW-0812">Transmembrane</keyword>
<keyword evidence="5" id="KW-0067">ATP-binding</keyword>
<dbReference type="OrthoDB" id="66620at2759"/>
<keyword evidence="2" id="KW-0813">Transport</keyword>
<sequence length="887" mass="93969">MEALQSPAAQLCPADGGAGQEAAQQQAPHLAQDAGALMDGAAQQQAREAAPVPPAAAAAEGDPHRQPSAAGPAAAANASPDADEGASADGEAVGELDEGEEYDEELGTWLAGRLQRMQPGAELTVGSVIVLGKLLDEITVRVLEEAQRVSAGDTSVSSSCPAPEAGPAAAVAAAAPAPAPAAAAVAAGQAAAAGSERRGKQPQAKTSALTSLDIHKALKRVLPGEPSDNKLRPYLPAVTKQAWHLDKQSLKGIKRQKQAAGAGGPAAAPAAAAAEPAAGGPAADKQPQPAADVEAQQAGLELAWAELTVLAKRGRKRLLDSVSGQVGPGFTAIMGPSGAGKSTLLNALACRLDKGATLEGKVRLNGQPYTLATLKRLASYVMQDDLLNAHHTVEETLVFSAKLRLPPNTTPEELEARVEEAIDACKLHSCRHTLVGSPLRKGISGGERKRLCVAIELLTRPQLLMLDEPTSGLDSVTALSLCQLLRELADSRGCTILTTIHQPSSKIFELFHRLILLQSGRIIYQGPPSAAITFFAHHGFPCPPLTNPADHVMDVIATPPQSARGGSLAAGVKCYSTESFVLQEPPIIEFSDHGSTTDQTLELRQQIPWRRQYCVLLERCIKEQQRKWKTSLVQLVQSMLIAALIGGVFFQIGTTQTSVAKRLPVLFFCTINQGVFGALAVINSFPGERALVLRERASGMYYASTYYLAKSTSEAFIYVVAPVCFSCIAYWMVGLQPLASKFFVFMGFMVLCQQAAVSLAQAVSALCRDVDTSVVVLPMCLEVMRLFGGFFLAPALQQKWMVVLDYISYVRYSYFGIALNELTGLVLTCTPQQLAEANGSCPVTSGEQTIDRLDLNQLSIASNAGILVAYILICRLIAFLGIRFLKH</sequence>
<dbReference type="PROSITE" id="PS50893">
    <property type="entry name" value="ABC_TRANSPORTER_2"/>
    <property type="match status" value="1"/>
</dbReference>
<evidence type="ECO:0000256" key="7">
    <source>
        <dbReference type="ARBA" id="ARBA00023136"/>
    </source>
</evidence>
<evidence type="ECO:0000256" key="1">
    <source>
        <dbReference type="ARBA" id="ARBA00004141"/>
    </source>
</evidence>
<dbReference type="InterPro" id="IPR027417">
    <property type="entry name" value="P-loop_NTPase"/>
</dbReference>
<dbReference type="GO" id="GO:0016020">
    <property type="term" value="C:membrane"/>
    <property type="evidence" value="ECO:0007669"/>
    <property type="project" value="UniProtKB-SubCell"/>
</dbReference>
<keyword evidence="6 9" id="KW-1133">Transmembrane helix</keyword>
<dbReference type="InterPro" id="IPR013525">
    <property type="entry name" value="ABC2_TM"/>
</dbReference>
<protein>
    <submittedName>
        <fullName evidence="11">Abc transporter G family</fullName>
    </submittedName>
</protein>
<gene>
    <name evidence="11" type="ORF">C2E21_6935</name>
</gene>
<evidence type="ECO:0000256" key="6">
    <source>
        <dbReference type="ARBA" id="ARBA00022989"/>
    </source>
</evidence>
<dbReference type="Pfam" id="PF00005">
    <property type="entry name" value="ABC_tran"/>
    <property type="match status" value="1"/>
</dbReference>
<dbReference type="GO" id="GO:0016887">
    <property type="term" value="F:ATP hydrolysis activity"/>
    <property type="evidence" value="ECO:0007669"/>
    <property type="project" value="InterPro"/>
</dbReference>
<evidence type="ECO:0000256" key="5">
    <source>
        <dbReference type="ARBA" id="ARBA00022840"/>
    </source>
</evidence>
<comment type="subcellular location">
    <subcellularLocation>
        <location evidence="1">Membrane</location>
        <topology evidence="1">Multi-pass membrane protein</topology>
    </subcellularLocation>
</comment>
<dbReference type="Pfam" id="PF01061">
    <property type="entry name" value="ABC2_membrane"/>
    <property type="match status" value="1"/>
</dbReference>
<feature type="transmembrane region" description="Helical" evidence="9">
    <location>
        <begin position="665"/>
        <end position="685"/>
    </location>
</feature>
<dbReference type="InterPro" id="IPR043926">
    <property type="entry name" value="ABCG_dom"/>
</dbReference>
<dbReference type="InterPro" id="IPR050352">
    <property type="entry name" value="ABCG_transporters"/>
</dbReference>
<dbReference type="STRING" id="3076.A0A2P6TIJ7"/>
<feature type="region of interest" description="Disordered" evidence="8">
    <location>
        <begin position="254"/>
        <end position="294"/>
    </location>
</feature>
<dbReference type="InterPro" id="IPR003593">
    <property type="entry name" value="AAA+_ATPase"/>
</dbReference>
<dbReference type="InterPro" id="IPR017871">
    <property type="entry name" value="ABC_transporter-like_CS"/>
</dbReference>
<dbReference type="SMART" id="SM00382">
    <property type="entry name" value="AAA"/>
    <property type="match status" value="1"/>
</dbReference>
<feature type="compositionally biased region" description="Low complexity" evidence="8">
    <location>
        <begin position="265"/>
        <end position="292"/>
    </location>
</feature>
<feature type="transmembrane region" description="Helical" evidence="9">
    <location>
        <begin position="715"/>
        <end position="735"/>
    </location>
</feature>
<feature type="domain" description="ABC transporter" evidence="10">
    <location>
        <begin position="302"/>
        <end position="544"/>
    </location>
</feature>
<dbReference type="PANTHER" id="PTHR48041:SF139">
    <property type="entry name" value="PROTEIN SCARLET"/>
    <property type="match status" value="1"/>
</dbReference>
<feature type="transmembrane region" description="Helical" evidence="9">
    <location>
        <begin position="775"/>
        <end position="796"/>
    </location>
</feature>
<dbReference type="SUPFAM" id="SSF52540">
    <property type="entry name" value="P-loop containing nucleoside triphosphate hydrolases"/>
    <property type="match status" value="1"/>
</dbReference>
<reference evidence="11 12" key="1">
    <citation type="journal article" date="2018" name="Plant J.">
        <title>Genome sequences of Chlorella sorokiniana UTEX 1602 and Micractinium conductrix SAG 241.80: implications to maltose excretion by a green alga.</title>
        <authorList>
            <person name="Arriola M.B."/>
            <person name="Velmurugan N."/>
            <person name="Zhang Y."/>
            <person name="Plunkett M.H."/>
            <person name="Hondzo H."/>
            <person name="Barney B.M."/>
        </authorList>
    </citation>
    <scope>NUCLEOTIDE SEQUENCE [LARGE SCALE GENOMIC DNA]</scope>
    <source>
        <strain evidence="12">UTEX 1602</strain>
    </source>
</reference>
<evidence type="ECO:0000256" key="2">
    <source>
        <dbReference type="ARBA" id="ARBA00022448"/>
    </source>
</evidence>
<dbReference type="AlphaFoldDB" id="A0A2P6TIJ7"/>
<dbReference type="CDD" id="cd03213">
    <property type="entry name" value="ABCG_EPDR"/>
    <property type="match status" value="1"/>
</dbReference>
<dbReference type="GO" id="GO:0140359">
    <property type="term" value="F:ABC-type transporter activity"/>
    <property type="evidence" value="ECO:0007669"/>
    <property type="project" value="InterPro"/>
</dbReference>
<keyword evidence="12" id="KW-1185">Reference proteome</keyword>
<feature type="compositionally biased region" description="Low complexity" evidence="8">
    <location>
        <begin position="41"/>
        <end position="59"/>
    </location>
</feature>
<keyword evidence="4" id="KW-0547">Nucleotide-binding</keyword>
<evidence type="ECO:0000256" key="3">
    <source>
        <dbReference type="ARBA" id="ARBA00022692"/>
    </source>
</evidence>
<evidence type="ECO:0000313" key="12">
    <source>
        <dbReference type="Proteomes" id="UP000239899"/>
    </source>
</evidence>
<organism evidence="11 12">
    <name type="scientific">Chlorella sorokiniana</name>
    <name type="common">Freshwater green alga</name>
    <dbReference type="NCBI Taxonomy" id="3076"/>
    <lineage>
        <taxon>Eukaryota</taxon>
        <taxon>Viridiplantae</taxon>
        <taxon>Chlorophyta</taxon>
        <taxon>core chlorophytes</taxon>
        <taxon>Trebouxiophyceae</taxon>
        <taxon>Chlorellales</taxon>
        <taxon>Chlorellaceae</taxon>
        <taxon>Chlorella clade</taxon>
        <taxon>Chlorella</taxon>
    </lineage>
</organism>
<feature type="compositionally biased region" description="Acidic residues" evidence="8">
    <location>
        <begin position="81"/>
        <end position="103"/>
    </location>
</feature>
<evidence type="ECO:0000256" key="8">
    <source>
        <dbReference type="SAM" id="MobiDB-lite"/>
    </source>
</evidence>
<dbReference type="Pfam" id="PF19055">
    <property type="entry name" value="ABC2_membrane_7"/>
    <property type="match status" value="1"/>
</dbReference>
<dbReference type="GO" id="GO:0005524">
    <property type="term" value="F:ATP binding"/>
    <property type="evidence" value="ECO:0007669"/>
    <property type="project" value="UniProtKB-KW"/>
</dbReference>
<feature type="transmembrane region" description="Helical" evidence="9">
    <location>
        <begin position="864"/>
        <end position="885"/>
    </location>
</feature>
<dbReference type="EMBL" id="LHPG02000014">
    <property type="protein sequence ID" value="PRW39060.1"/>
    <property type="molecule type" value="Genomic_DNA"/>
</dbReference>
<evidence type="ECO:0000256" key="9">
    <source>
        <dbReference type="SAM" id="Phobius"/>
    </source>
</evidence>
<dbReference type="PROSITE" id="PS00211">
    <property type="entry name" value="ABC_TRANSPORTER_1"/>
    <property type="match status" value="1"/>
</dbReference>
<accession>A0A2P6TIJ7</accession>